<protein>
    <submittedName>
        <fullName evidence="1">Uncharacterized protein</fullName>
    </submittedName>
</protein>
<comment type="caution">
    <text evidence="1">The sequence shown here is derived from an EMBL/GenBank/DDBJ whole genome shotgun (WGS) entry which is preliminary data.</text>
</comment>
<proteinExistence type="predicted"/>
<dbReference type="RefSeq" id="WP_004573396.1">
    <property type="nucleotide sequence ID" value="NZ_AFGF01000110.1"/>
</dbReference>
<dbReference type="OrthoDB" id="3034778at2"/>
<organism evidence="1 2">
    <name type="scientific">Acetonema longum DSM 6540</name>
    <dbReference type="NCBI Taxonomy" id="1009370"/>
    <lineage>
        <taxon>Bacteria</taxon>
        <taxon>Bacillati</taxon>
        <taxon>Bacillota</taxon>
        <taxon>Negativicutes</taxon>
        <taxon>Acetonemataceae</taxon>
        <taxon>Acetonema</taxon>
    </lineage>
</organism>
<sequence length="180" mass="21383">MNRKQQAIKDIENFLESDEKCVLITGTHQYEKHKLVMKILNTHYKNAHILFRINSMDNITDDIFIGLSKKPSAGAQIKLSNNYYEFDSFNTSSTWRKTSNRFDFAIFYPIDALCRSLKKEAISNLFEYKSIPKIFLCSWTDNSYYDYSKLSEFFSRQVIYDAEEEDLAYHQRVLESIYRK</sequence>
<name>F7NKG9_9FIRM</name>
<gene>
    <name evidence="1" type="ORF">ALO_12915</name>
</gene>
<accession>F7NKG9</accession>
<reference evidence="1 2" key="1">
    <citation type="journal article" date="2011" name="EMBO J.">
        <title>Structural diversity of bacterial flagellar motors.</title>
        <authorList>
            <person name="Chen S."/>
            <person name="Beeby M."/>
            <person name="Murphy G.E."/>
            <person name="Leadbetter J.R."/>
            <person name="Hendrixson D.R."/>
            <person name="Briegel A."/>
            <person name="Li Z."/>
            <person name="Shi J."/>
            <person name="Tocheva E.I."/>
            <person name="Muller A."/>
            <person name="Dobro M.J."/>
            <person name="Jensen G.J."/>
        </authorList>
    </citation>
    <scope>NUCLEOTIDE SEQUENCE [LARGE SCALE GENOMIC DNA]</scope>
    <source>
        <strain evidence="1 2">DSM 6540</strain>
    </source>
</reference>
<dbReference type="AlphaFoldDB" id="F7NKG9"/>
<keyword evidence="2" id="KW-1185">Reference proteome</keyword>
<dbReference type="Proteomes" id="UP000003240">
    <property type="component" value="Unassembled WGS sequence"/>
</dbReference>
<evidence type="ECO:0000313" key="1">
    <source>
        <dbReference type="EMBL" id="EGO63465.1"/>
    </source>
</evidence>
<dbReference type="EMBL" id="AFGF01000110">
    <property type="protein sequence ID" value="EGO63465.1"/>
    <property type="molecule type" value="Genomic_DNA"/>
</dbReference>
<dbReference type="eggNOG" id="ENOG5032TKV">
    <property type="taxonomic scope" value="Bacteria"/>
</dbReference>
<evidence type="ECO:0000313" key="2">
    <source>
        <dbReference type="Proteomes" id="UP000003240"/>
    </source>
</evidence>